<dbReference type="Proteomes" id="UP000694888">
    <property type="component" value="Unplaced"/>
</dbReference>
<keyword evidence="3 5" id="KW-1133">Transmembrane helix</keyword>
<dbReference type="InterPro" id="IPR011701">
    <property type="entry name" value="MFS"/>
</dbReference>
<feature type="domain" description="Major facilitator superfamily (MFS) profile" evidence="6">
    <location>
        <begin position="1"/>
        <end position="117"/>
    </location>
</feature>
<dbReference type="GeneID" id="106011770"/>
<dbReference type="InterPro" id="IPR020846">
    <property type="entry name" value="MFS_dom"/>
</dbReference>
<dbReference type="InterPro" id="IPR036259">
    <property type="entry name" value="MFS_trans_sf"/>
</dbReference>
<evidence type="ECO:0000259" key="6">
    <source>
        <dbReference type="PROSITE" id="PS50850"/>
    </source>
</evidence>
<protein>
    <submittedName>
        <fullName evidence="8">Organic cation transporter protein</fullName>
    </submittedName>
</protein>
<dbReference type="RefSeq" id="XP_012937969.1">
    <property type="nucleotide sequence ID" value="XM_013082515.2"/>
</dbReference>
<sequence>MCLSGVACIGMIFPVLYGGSSLNWLTITLSMIGRFGNAAAFAIIYVFSAELFPTVMRNSGMGSSSFFARIGGMLSPYIADLGELVEGDVSLALPAMIFGVLSLAAGLLAFILPETRNRNLPETVEDAQNFGRETPGNLTSPEKYITGLDKMDKSDNGITLQAYNKPA</sequence>
<keyword evidence="7" id="KW-1185">Reference proteome</keyword>
<dbReference type="Pfam" id="PF07690">
    <property type="entry name" value="MFS_1"/>
    <property type="match status" value="1"/>
</dbReference>
<evidence type="ECO:0000256" key="4">
    <source>
        <dbReference type="ARBA" id="ARBA00023136"/>
    </source>
</evidence>
<keyword evidence="4 5" id="KW-0472">Membrane</keyword>
<evidence type="ECO:0000313" key="7">
    <source>
        <dbReference type="Proteomes" id="UP000694888"/>
    </source>
</evidence>
<dbReference type="SUPFAM" id="SSF103473">
    <property type="entry name" value="MFS general substrate transporter"/>
    <property type="match status" value="1"/>
</dbReference>
<reference evidence="8" key="1">
    <citation type="submission" date="2025-08" db="UniProtKB">
        <authorList>
            <consortium name="RefSeq"/>
        </authorList>
    </citation>
    <scope>IDENTIFICATION</scope>
</reference>
<proteinExistence type="predicted"/>
<keyword evidence="2 5" id="KW-0812">Transmembrane</keyword>
<evidence type="ECO:0000256" key="5">
    <source>
        <dbReference type="SAM" id="Phobius"/>
    </source>
</evidence>
<feature type="transmembrane region" description="Helical" evidence="5">
    <location>
        <begin position="28"/>
        <end position="48"/>
    </location>
</feature>
<dbReference type="PROSITE" id="PS50850">
    <property type="entry name" value="MFS"/>
    <property type="match status" value="1"/>
</dbReference>
<feature type="transmembrane region" description="Helical" evidence="5">
    <location>
        <begin position="91"/>
        <end position="112"/>
    </location>
</feature>
<evidence type="ECO:0000256" key="2">
    <source>
        <dbReference type="ARBA" id="ARBA00022692"/>
    </source>
</evidence>
<accession>A0ABM0ZZW4</accession>
<evidence type="ECO:0000256" key="3">
    <source>
        <dbReference type="ARBA" id="ARBA00022989"/>
    </source>
</evidence>
<comment type="subcellular location">
    <subcellularLocation>
        <location evidence="1">Membrane</location>
        <topology evidence="1">Multi-pass membrane protein</topology>
    </subcellularLocation>
</comment>
<gene>
    <name evidence="8" type="primary">LOC106011770</name>
</gene>
<dbReference type="PANTHER" id="PTHR24064">
    <property type="entry name" value="SOLUTE CARRIER FAMILY 22 MEMBER"/>
    <property type="match status" value="1"/>
</dbReference>
<name>A0ABM0ZZW4_APLCA</name>
<evidence type="ECO:0000313" key="8">
    <source>
        <dbReference type="RefSeq" id="XP_012937969.1"/>
    </source>
</evidence>
<dbReference type="Gene3D" id="1.20.1250.20">
    <property type="entry name" value="MFS general substrate transporter like domains"/>
    <property type="match status" value="1"/>
</dbReference>
<evidence type="ECO:0000256" key="1">
    <source>
        <dbReference type="ARBA" id="ARBA00004141"/>
    </source>
</evidence>
<organism evidence="7 8">
    <name type="scientific">Aplysia californica</name>
    <name type="common">California sea hare</name>
    <dbReference type="NCBI Taxonomy" id="6500"/>
    <lineage>
        <taxon>Eukaryota</taxon>
        <taxon>Metazoa</taxon>
        <taxon>Spiralia</taxon>
        <taxon>Lophotrochozoa</taxon>
        <taxon>Mollusca</taxon>
        <taxon>Gastropoda</taxon>
        <taxon>Heterobranchia</taxon>
        <taxon>Euthyneura</taxon>
        <taxon>Tectipleura</taxon>
        <taxon>Aplysiida</taxon>
        <taxon>Aplysioidea</taxon>
        <taxon>Aplysiidae</taxon>
        <taxon>Aplysia</taxon>
    </lineage>
</organism>